<keyword evidence="2" id="KW-0472">Membrane</keyword>
<evidence type="ECO:0000313" key="6">
    <source>
        <dbReference type="Proteomes" id="UP000061587"/>
    </source>
</evidence>
<dbReference type="InterPro" id="IPR036942">
    <property type="entry name" value="Beta-barrel_TonB_sf"/>
</dbReference>
<dbReference type="Gene3D" id="2.40.170.20">
    <property type="entry name" value="TonB-dependent receptor, beta-barrel domain"/>
    <property type="match status" value="1"/>
</dbReference>
<keyword evidence="3" id="KW-0998">Cell outer membrane</keyword>
<reference evidence="6" key="1">
    <citation type="submission" date="2015-10" db="EMBL/GenBank/DDBJ databases">
        <title>Extensive mobilome-driven genome diversification in gut-associated Bacteroides vulgatus mpk.</title>
        <authorList>
            <person name="Beier S."/>
            <person name="Lange A."/>
            <person name="Huson D.H."/>
            <person name="Frick J.-S."/>
            <person name="Autenrieth I.B."/>
        </authorList>
    </citation>
    <scope>NUCLEOTIDE SEQUENCE [LARGE SCALE GENOMIC DNA]</scope>
    <source>
        <strain evidence="6">mpk</strain>
    </source>
</reference>
<evidence type="ECO:0000256" key="3">
    <source>
        <dbReference type="ARBA" id="ARBA00023237"/>
    </source>
</evidence>
<dbReference type="EMBL" id="CP013020">
    <property type="protein sequence ID" value="ALK84140.1"/>
    <property type="molecule type" value="Genomic_DNA"/>
</dbReference>
<dbReference type="PATRIC" id="fig|821.40.peg.1828"/>
<reference evidence="5 6" key="2">
    <citation type="journal article" date="2016" name="Genome Biol. Evol.">
        <title>Extensive mobilome-driven genome diversification in mouse gut-associated Bacteroides vulgatus mpk.</title>
        <authorList>
            <person name="Lange A."/>
            <person name="Beier S."/>
            <person name="Steimle A."/>
            <person name="Autenrieth I.B."/>
            <person name="Huson D.H."/>
            <person name="Frick J.S."/>
        </authorList>
    </citation>
    <scope>NUCLEOTIDE SEQUENCE [LARGE SCALE GENOMIC DNA]</scope>
    <source>
        <strain evidence="6">mpk</strain>
    </source>
</reference>
<dbReference type="AlphaFoldDB" id="A0A0P0L7Q4"/>
<evidence type="ECO:0000313" key="5">
    <source>
        <dbReference type="EMBL" id="ALK84140.1"/>
    </source>
</evidence>
<protein>
    <submittedName>
        <fullName evidence="5">Outer membrane receptor protein-like, mostly Fe transport</fullName>
    </submittedName>
</protein>
<accession>A0A0P0L7Q4</accession>
<sequence>MMRLNKIITLTFFYLFLGCYQTVAWGQTINGKIIDDKQLPIDGATIILQAMDSTYIGASISNSDGIFVFKSQQKEYRLIIQHLLYETKQMVGKGNNAGTIQLQPQDYALDEVIIKAEHPFAKVENGLLGYNLAVLTQNQLVNNAYEALTKIPGVQEDRGILTLAGAGKLTVILNGKPTTMDAGQLETILRNTPVSRIEKAEVMYSAPPEYHVRGAAINMVLKHSNDYSFQGEISANYKNQYFNDGGMNGNFRLSTPKMAFDVMYGANNVKKMEYIDLDSKHTQKGELHNIIQNEQLRSKYWKHDLRAAFEYNFNNKNNINIAYTGSYTPDQYNNSRTSGNYQTSNVDKYIDNQMRNITLQYHSGFGLDIGGDYTYYTSNNAQRLYADYQDGSQSSFSMVGGQKIDRYSIYADQKQSLSKGWNLGYGISYRFAKDLDFQTYDKVTGNIQTQNTYSNLREQTTSFYVSLSKNYTTGTSLSVSATGEYYTIGNYHKWAVYPQASLTYFKTPKHVFQLSLSTDKTYPSYWDMQSSVSYLNGYTELWGTPNLKPMTNYNLNGSYIFLNKYILSLFFTHTSDYFTQAAYQSTDRLALIYKNTNWNYMQVWGANIILPFKVGNWLDSRLTLVGMQMHQRCDDFFDIPFNRKKWVFSGTLDNTFKVNKNLSFELMGNVQTPVIQGTFDIESIFNLTAGLRWNFANDKLSLSVRCYDIFDTGMPATKVRFKGQNLNMDSGFYSRAFTLHFSYRFGGYKKKEIKGVDTSRFRY</sequence>
<name>A0A0P0L7Q4_PHOVU</name>
<dbReference type="PROSITE" id="PS51257">
    <property type="entry name" value="PROKAR_LIPOPROTEIN"/>
    <property type="match status" value="1"/>
</dbReference>
<dbReference type="GO" id="GO:0009279">
    <property type="term" value="C:cell outer membrane"/>
    <property type="evidence" value="ECO:0007669"/>
    <property type="project" value="UniProtKB-SubCell"/>
</dbReference>
<proteinExistence type="predicted"/>
<dbReference type="InterPro" id="IPR041700">
    <property type="entry name" value="OMP_b-brl_3"/>
</dbReference>
<keyword evidence="5" id="KW-0675">Receptor</keyword>
<feature type="domain" description="Outer membrane protein beta-barrel" evidence="4">
    <location>
        <begin position="367"/>
        <end position="743"/>
    </location>
</feature>
<organism evidence="5 6">
    <name type="scientific">Phocaeicola vulgatus</name>
    <name type="common">Bacteroides vulgatus</name>
    <dbReference type="NCBI Taxonomy" id="821"/>
    <lineage>
        <taxon>Bacteria</taxon>
        <taxon>Pseudomonadati</taxon>
        <taxon>Bacteroidota</taxon>
        <taxon>Bacteroidia</taxon>
        <taxon>Bacteroidales</taxon>
        <taxon>Bacteroidaceae</taxon>
        <taxon>Phocaeicola</taxon>
    </lineage>
</organism>
<dbReference type="InterPro" id="IPR008969">
    <property type="entry name" value="CarboxyPept-like_regulatory"/>
</dbReference>
<evidence type="ECO:0000256" key="1">
    <source>
        <dbReference type="ARBA" id="ARBA00004442"/>
    </source>
</evidence>
<dbReference type="Proteomes" id="UP000061587">
    <property type="component" value="Chromosome"/>
</dbReference>
<dbReference type="Pfam" id="PF14905">
    <property type="entry name" value="OMP_b-brl_3"/>
    <property type="match status" value="1"/>
</dbReference>
<gene>
    <name evidence="5" type="ORF">BvMPK_1533</name>
</gene>
<evidence type="ECO:0000259" key="4">
    <source>
        <dbReference type="Pfam" id="PF14905"/>
    </source>
</evidence>
<dbReference type="SUPFAM" id="SSF56935">
    <property type="entry name" value="Porins"/>
    <property type="match status" value="1"/>
</dbReference>
<dbReference type="SUPFAM" id="SSF49464">
    <property type="entry name" value="Carboxypeptidase regulatory domain-like"/>
    <property type="match status" value="1"/>
</dbReference>
<evidence type="ECO:0000256" key="2">
    <source>
        <dbReference type="ARBA" id="ARBA00023136"/>
    </source>
</evidence>
<comment type="subcellular location">
    <subcellularLocation>
        <location evidence="1">Cell outer membrane</location>
    </subcellularLocation>
</comment>